<keyword evidence="3" id="KW-1185">Reference proteome</keyword>
<sequence length="199" mass="21154">MVKTSANPWGTTPVTTRERSSARPRSVDAATKATANMPRSVKFDRVGDQDHESGGSDDGSEAGVVMMGPRSMLDDEEVDELTVYVGKLGAPCQIARRLESEDGEVAPAGALAPDKRPTTGSRMSMNGNAPNAYKILEQVGWSMVATSAWMMVFGPKQVGGAKWVTLEKELSSPIDSSGLTQLTKVTQPPCFRVAAPVVV</sequence>
<comment type="caution">
    <text evidence="2">The sequence shown here is derived from an EMBL/GenBank/DDBJ whole genome shotgun (WGS) entry which is preliminary data.</text>
</comment>
<feature type="region of interest" description="Disordered" evidence="1">
    <location>
        <begin position="1"/>
        <end position="64"/>
    </location>
</feature>
<protein>
    <submittedName>
        <fullName evidence="2">Unnamed protein product</fullName>
    </submittedName>
</protein>
<gene>
    <name evidence="2" type="ORF">Pfra01_000998700</name>
</gene>
<dbReference type="EMBL" id="BSXT01000949">
    <property type="protein sequence ID" value="GMF36535.1"/>
    <property type="molecule type" value="Genomic_DNA"/>
</dbReference>
<dbReference type="Proteomes" id="UP001165121">
    <property type="component" value="Unassembled WGS sequence"/>
</dbReference>
<accession>A0A9W7CQM2</accession>
<feature type="compositionally biased region" description="Basic and acidic residues" evidence="1">
    <location>
        <begin position="41"/>
        <end position="54"/>
    </location>
</feature>
<evidence type="ECO:0000256" key="1">
    <source>
        <dbReference type="SAM" id="MobiDB-lite"/>
    </source>
</evidence>
<reference evidence="2" key="1">
    <citation type="submission" date="2023-04" db="EMBL/GenBank/DDBJ databases">
        <title>Phytophthora fragariaefolia NBRC 109709.</title>
        <authorList>
            <person name="Ichikawa N."/>
            <person name="Sato H."/>
            <person name="Tonouchi N."/>
        </authorList>
    </citation>
    <scope>NUCLEOTIDE SEQUENCE</scope>
    <source>
        <strain evidence="2">NBRC 109709</strain>
    </source>
</reference>
<feature type="compositionally biased region" description="Polar residues" evidence="1">
    <location>
        <begin position="1"/>
        <end position="15"/>
    </location>
</feature>
<organism evidence="2 3">
    <name type="scientific">Phytophthora fragariaefolia</name>
    <dbReference type="NCBI Taxonomy" id="1490495"/>
    <lineage>
        <taxon>Eukaryota</taxon>
        <taxon>Sar</taxon>
        <taxon>Stramenopiles</taxon>
        <taxon>Oomycota</taxon>
        <taxon>Peronosporomycetes</taxon>
        <taxon>Peronosporales</taxon>
        <taxon>Peronosporaceae</taxon>
        <taxon>Phytophthora</taxon>
    </lineage>
</organism>
<name>A0A9W7CQM2_9STRA</name>
<evidence type="ECO:0000313" key="3">
    <source>
        <dbReference type="Proteomes" id="UP001165121"/>
    </source>
</evidence>
<dbReference type="AlphaFoldDB" id="A0A9W7CQM2"/>
<evidence type="ECO:0000313" key="2">
    <source>
        <dbReference type="EMBL" id="GMF36535.1"/>
    </source>
</evidence>
<proteinExistence type="predicted"/>